<organism evidence="11">
    <name type="scientific">Trypanosoma brucei</name>
    <dbReference type="NCBI Taxonomy" id="5691"/>
    <lineage>
        <taxon>Eukaryota</taxon>
        <taxon>Discoba</taxon>
        <taxon>Euglenozoa</taxon>
        <taxon>Kinetoplastea</taxon>
        <taxon>Metakinetoplastina</taxon>
        <taxon>Trypanosomatida</taxon>
        <taxon>Trypanosomatidae</taxon>
        <taxon>Trypanosoma</taxon>
    </lineage>
</organism>
<protein>
    <submittedName>
        <fullName evidence="11">Variant surface glycoprotein 3664</fullName>
    </submittedName>
</protein>
<dbReference type="AlphaFoldDB" id="M4SYD0"/>
<dbReference type="InterPro" id="IPR025932">
    <property type="entry name" value="Trypano_VSG_B_N_dom"/>
</dbReference>
<dbReference type="Pfam" id="PF13206">
    <property type="entry name" value="VSG_B"/>
    <property type="match status" value="1"/>
</dbReference>
<evidence type="ECO:0000256" key="2">
    <source>
        <dbReference type="ARBA" id="ARBA00004609"/>
    </source>
</evidence>
<keyword evidence="7" id="KW-0325">Glycoprotein</keyword>
<feature type="non-terminal residue" evidence="11">
    <location>
        <position position="1"/>
    </location>
</feature>
<comment type="function">
    <text evidence="1">VSG forms a coat on the surface of the parasite. The trypanosome evades the immune response of the host by expressing a series of antigenically distinct VSGs from an estimated 1000 VSG genes.</text>
</comment>
<evidence type="ECO:0000256" key="4">
    <source>
        <dbReference type="ARBA" id="ARBA00022622"/>
    </source>
</evidence>
<evidence type="ECO:0000256" key="5">
    <source>
        <dbReference type="ARBA" id="ARBA00022729"/>
    </source>
</evidence>
<keyword evidence="4" id="KW-0336">GPI-anchor</keyword>
<evidence type="ECO:0000256" key="1">
    <source>
        <dbReference type="ARBA" id="ARBA00002523"/>
    </source>
</evidence>
<evidence type="ECO:0000256" key="8">
    <source>
        <dbReference type="ARBA" id="ARBA00023288"/>
    </source>
</evidence>
<comment type="subcellular location">
    <subcellularLocation>
        <location evidence="2">Cell membrane</location>
        <topology evidence="2">Lipid-anchor</topology>
        <topology evidence="2">GPI-anchor</topology>
    </subcellularLocation>
</comment>
<dbReference type="EMBL" id="KC612256">
    <property type="protein sequence ID" value="AGH59687.1"/>
    <property type="molecule type" value="Genomic_DNA"/>
</dbReference>
<evidence type="ECO:0000259" key="10">
    <source>
        <dbReference type="Pfam" id="PF13206"/>
    </source>
</evidence>
<evidence type="ECO:0000256" key="9">
    <source>
        <dbReference type="SAM" id="Coils"/>
    </source>
</evidence>
<keyword evidence="9" id="KW-0175">Coiled coil</keyword>
<accession>M4SYD0</accession>
<dbReference type="GO" id="GO:0005886">
    <property type="term" value="C:plasma membrane"/>
    <property type="evidence" value="ECO:0007669"/>
    <property type="project" value="UniProtKB-SubCell"/>
</dbReference>
<reference evidence="11" key="1">
    <citation type="submission" date="2013-02" db="EMBL/GenBank/DDBJ databases">
        <authorList>
            <person name="Cross G.A.M."/>
            <person name="Kim H.-S."/>
            <person name="Wickstead B."/>
        </authorList>
    </citation>
    <scope>NUCLEOTIDE SEQUENCE</scope>
    <source>
        <strain evidence="11">Lister 427</strain>
    </source>
</reference>
<evidence type="ECO:0000256" key="7">
    <source>
        <dbReference type="ARBA" id="ARBA00023180"/>
    </source>
</evidence>
<evidence type="ECO:0000313" key="11">
    <source>
        <dbReference type="EMBL" id="AGH59687.1"/>
    </source>
</evidence>
<evidence type="ECO:0000256" key="6">
    <source>
        <dbReference type="ARBA" id="ARBA00023136"/>
    </source>
</evidence>
<feature type="coiled-coil region" evidence="9">
    <location>
        <begin position="113"/>
        <end position="140"/>
    </location>
</feature>
<name>M4SYD0_9TRYP</name>
<evidence type="ECO:0000256" key="3">
    <source>
        <dbReference type="ARBA" id="ARBA00022475"/>
    </source>
</evidence>
<sequence length="274" mass="29495">MCATQTNDDCAGGSNSNYVLTANGFAPSAAASLLKKCPDASSVQDAEDAVTQAIGPLAARLGAQKDVDAEGRVILGKIINTDCSKTNSACVAYTDHFKPQKTCLNRIPWVTDLNQVLERYEALKRQRALQEITAKEIQQLKTAILLDLVRPPAAEKAPAPKADAAPAVDDAKLASKKQECQGLTKAALCRRNENCKWEGGDAKDGFHCKMNTTAAEQAAQRGSGGDKKLTKCADATTEESKNCKGKFRRIKKLFVDGLKTHSRILVSSSIRSWL</sequence>
<keyword evidence="5" id="KW-0732">Signal</keyword>
<keyword evidence="8" id="KW-0449">Lipoprotein</keyword>
<proteinExistence type="predicted"/>
<dbReference type="GO" id="GO:0098552">
    <property type="term" value="C:side of membrane"/>
    <property type="evidence" value="ECO:0007669"/>
    <property type="project" value="UniProtKB-KW"/>
</dbReference>
<reference evidence="11" key="2">
    <citation type="journal article" date="2014" name="Mol. Biochem. Parasitol.">
        <title>Capturing the variant surface glycoprotein repertoire (the VSGnome) of Trypanosoma brucei Lister 427.</title>
        <authorList>
            <person name="Cross G.A."/>
            <person name="Kim H.S."/>
            <person name="Wickstead B."/>
        </authorList>
    </citation>
    <scope>NUCLEOTIDE SEQUENCE</scope>
    <source>
        <strain evidence="11">Lister 427</strain>
    </source>
</reference>
<feature type="domain" description="Trypanosome variant surface glycoprotein B-type N-terminal" evidence="10">
    <location>
        <begin position="3"/>
        <end position="137"/>
    </location>
</feature>
<keyword evidence="6" id="KW-0472">Membrane</keyword>
<keyword evidence="3" id="KW-1003">Cell membrane</keyword>